<gene>
    <name evidence="4" type="ORF">QBC41DRAFT_299812</name>
</gene>
<comment type="caution">
    <text evidence="4">The sequence shown here is derived from an EMBL/GenBank/DDBJ whole genome shotgun (WGS) entry which is preliminary data.</text>
</comment>
<protein>
    <recommendedName>
        <fullName evidence="3">DUF6594 domain-containing protein</fullName>
    </recommendedName>
</protein>
<dbReference type="Pfam" id="PF20237">
    <property type="entry name" value="DUF6594"/>
    <property type="match status" value="1"/>
</dbReference>
<feature type="transmembrane region" description="Helical" evidence="2">
    <location>
        <begin position="277"/>
        <end position="298"/>
    </location>
</feature>
<keyword evidence="2" id="KW-0472">Membrane</keyword>
<dbReference type="EMBL" id="JAULSY010000014">
    <property type="protein sequence ID" value="KAK0672325.1"/>
    <property type="molecule type" value="Genomic_DNA"/>
</dbReference>
<feature type="region of interest" description="Disordered" evidence="1">
    <location>
        <begin position="1"/>
        <end position="48"/>
    </location>
</feature>
<evidence type="ECO:0000313" key="4">
    <source>
        <dbReference type="EMBL" id="KAK0672325.1"/>
    </source>
</evidence>
<feature type="transmembrane region" description="Helical" evidence="2">
    <location>
        <begin position="310"/>
        <end position="328"/>
    </location>
</feature>
<sequence length="346" mass="39040">MANNQPDILDLSERGEALRDTPSMSSSAGITTETSSRTTTENQSQKAVLDKVKEPVFGRAGCALFKQKCREWDYFPTLEAEFSFTLEYLAAKAQSTFREIEVLEQQNRMDGRDDYKFHSPDNEFGHKKDELTTELLLTLEKYDEGGLFHVANTVMNQHAPTDVLVHERRRWSRDKVAFDPLDRKLSARNYRALGPRPSLVDNFLQSIVKTFINLWTRINSLLARFRPTHSIAPRKEPIILSYTTFHILSHLLVVFMAVVFFVMPLSIMYIATPKNEAGSIAVAISFSLLFCVGSFYFGGGSGSLRTDTKFLLLFAYTSVMATLLSNLAQHQEQSHGSSPTQYGTPA</sequence>
<evidence type="ECO:0000256" key="1">
    <source>
        <dbReference type="SAM" id="MobiDB-lite"/>
    </source>
</evidence>
<evidence type="ECO:0000259" key="3">
    <source>
        <dbReference type="Pfam" id="PF20237"/>
    </source>
</evidence>
<dbReference type="Proteomes" id="UP001174997">
    <property type="component" value="Unassembled WGS sequence"/>
</dbReference>
<reference evidence="4" key="1">
    <citation type="submission" date="2023-06" db="EMBL/GenBank/DDBJ databases">
        <title>Genome-scale phylogeny and comparative genomics of the fungal order Sordariales.</title>
        <authorList>
            <consortium name="Lawrence Berkeley National Laboratory"/>
            <person name="Hensen N."/>
            <person name="Bonometti L."/>
            <person name="Westerberg I."/>
            <person name="Brannstrom I.O."/>
            <person name="Guillou S."/>
            <person name="Cros-Aarteil S."/>
            <person name="Calhoun S."/>
            <person name="Haridas S."/>
            <person name="Kuo A."/>
            <person name="Mondo S."/>
            <person name="Pangilinan J."/>
            <person name="Riley R."/>
            <person name="Labutti K."/>
            <person name="Andreopoulos B."/>
            <person name="Lipzen A."/>
            <person name="Chen C."/>
            <person name="Yanf M."/>
            <person name="Daum C."/>
            <person name="Ng V."/>
            <person name="Clum A."/>
            <person name="Steindorff A."/>
            <person name="Ohm R."/>
            <person name="Martin F."/>
            <person name="Silar P."/>
            <person name="Natvig D."/>
            <person name="Lalanne C."/>
            <person name="Gautier V."/>
            <person name="Ament-Velasquez S.L."/>
            <person name="Kruys A."/>
            <person name="Hutchinson M.I."/>
            <person name="Powell A.J."/>
            <person name="Barry K."/>
            <person name="Miller A.N."/>
            <person name="Grigoriev I.V."/>
            <person name="Debuchy R."/>
            <person name="Gladieux P."/>
            <person name="Thoren M.H."/>
            <person name="Johannesson H."/>
        </authorList>
    </citation>
    <scope>NUCLEOTIDE SEQUENCE</scope>
    <source>
        <strain evidence="4">CBS 307.81</strain>
    </source>
</reference>
<organism evidence="4 5">
    <name type="scientific">Cercophora samala</name>
    <dbReference type="NCBI Taxonomy" id="330535"/>
    <lineage>
        <taxon>Eukaryota</taxon>
        <taxon>Fungi</taxon>
        <taxon>Dikarya</taxon>
        <taxon>Ascomycota</taxon>
        <taxon>Pezizomycotina</taxon>
        <taxon>Sordariomycetes</taxon>
        <taxon>Sordariomycetidae</taxon>
        <taxon>Sordariales</taxon>
        <taxon>Lasiosphaeriaceae</taxon>
        <taxon>Cercophora</taxon>
    </lineage>
</organism>
<dbReference type="AlphaFoldDB" id="A0AA39ZJS8"/>
<feature type="domain" description="DUF6594" evidence="3">
    <location>
        <begin position="99"/>
        <end position="320"/>
    </location>
</feature>
<proteinExistence type="predicted"/>
<keyword evidence="2" id="KW-0812">Transmembrane</keyword>
<keyword evidence="2" id="KW-1133">Transmembrane helix</keyword>
<evidence type="ECO:0000313" key="5">
    <source>
        <dbReference type="Proteomes" id="UP001174997"/>
    </source>
</evidence>
<name>A0AA39ZJS8_9PEZI</name>
<feature type="transmembrane region" description="Helical" evidence="2">
    <location>
        <begin position="251"/>
        <end position="271"/>
    </location>
</feature>
<accession>A0AA39ZJS8</accession>
<dbReference type="InterPro" id="IPR046529">
    <property type="entry name" value="DUF6594"/>
</dbReference>
<keyword evidence="5" id="KW-1185">Reference proteome</keyword>
<feature type="compositionally biased region" description="Low complexity" evidence="1">
    <location>
        <begin position="31"/>
        <end position="41"/>
    </location>
</feature>
<evidence type="ECO:0000256" key="2">
    <source>
        <dbReference type="SAM" id="Phobius"/>
    </source>
</evidence>